<feature type="region of interest" description="Disordered" evidence="1">
    <location>
        <begin position="91"/>
        <end position="144"/>
    </location>
</feature>
<evidence type="ECO:0000256" key="1">
    <source>
        <dbReference type="SAM" id="MobiDB-lite"/>
    </source>
</evidence>
<feature type="compositionally biased region" description="Polar residues" evidence="1">
    <location>
        <begin position="92"/>
        <end position="105"/>
    </location>
</feature>
<gene>
    <name evidence="2" type="ORF">X975_25873</name>
</gene>
<dbReference type="AlphaFoldDB" id="A0A087TYL2"/>
<feature type="compositionally biased region" description="Polar residues" evidence="1">
    <location>
        <begin position="124"/>
        <end position="144"/>
    </location>
</feature>
<dbReference type="PANTHER" id="PTHR33244">
    <property type="entry name" value="INTEGRASE CATALYTIC DOMAIN-CONTAINING PROTEIN-RELATED"/>
    <property type="match status" value="1"/>
</dbReference>
<dbReference type="EMBL" id="KK117338">
    <property type="protein sequence ID" value="KFM70201.1"/>
    <property type="molecule type" value="Genomic_DNA"/>
</dbReference>
<accession>A0A087TYL2</accession>
<protein>
    <submittedName>
        <fullName evidence="2">Uncharacterized protein</fullName>
    </submittedName>
</protein>
<evidence type="ECO:0000313" key="3">
    <source>
        <dbReference type="Proteomes" id="UP000054359"/>
    </source>
</evidence>
<dbReference type="PANTHER" id="PTHR33244:SF3">
    <property type="entry name" value="PEPTIDASE A2 DOMAIN-CONTAINING PROTEIN"/>
    <property type="match status" value="1"/>
</dbReference>
<feature type="non-terminal residue" evidence="2">
    <location>
        <position position="144"/>
    </location>
</feature>
<name>A0A087TYL2_STEMI</name>
<proteinExistence type="predicted"/>
<sequence length="144" mass="16900">MPLKENFIQTEQYEDHKQHLLKRQTLQKIYYDRNARPLKPLKVGDQVYIKEKGKKLNERGKIIEEAERPHSYRIIRTDGRIVERNRRDILKGTNQKEFAMQSNYENESHEDEHVDEPDIPEIPSSGTSNLDVPVSSSAPNRSKC</sequence>
<dbReference type="OrthoDB" id="8063572at2759"/>
<reference evidence="2 3" key="1">
    <citation type="submission" date="2013-11" db="EMBL/GenBank/DDBJ databases">
        <title>Genome sequencing of Stegodyphus mimosarum.</title>
        <authorList>
            <person name="Bechsgaard J."/>
        </authorList>
    </citation>
    <scope>NUCLEOTIDE SEQUENCE [LARGE SCALE GENOMIC DNA]</scope>
</reference>
<organism evidence="2 3">
    <name type="scientific">Stegodyphus mimosarum</name>
    <name type="common">African social velvet spider</name>
    <dbReference type="NCBI Taxonomy" id="407821"/>
    <lineage>
        <taxon>Eukaryota</taxon>
        <taxon>Metazoa</taxon>
        <taxon>Ecdysozoa</taxon>
        <taxon>Arthropoda</taxon>
        <taxon>Chelicerata</taxon>
        <taxon>Arachnida</taxon>
        <taxon>Araneae</taxon>
        <taxon>Araneomorphae</taxon>
        <taxon>Entelegynae</taxon>
        <taxon>Eresoidea</taxon>
        <taxon>Eresidae</taxon>
        <taxon>Stegodyphus</taxon>
    </lineage>
</organism>
<dbReference type="Proteomes" id="UP000054359">
    <property type="component" value="Unassembled WGS sequence"/>
</dbReference>
<evidence type="ECO:0000313" key="2">
    <source>
        <dbReference type="EMBL" id="KFM70201.1"/>
    </source>
</evidence>
<keyword evidence="3" id="KW-1185">Reference proteome</keyword>